<evidence type="ECO:0000256" key="3">
    <source>
        <dbReference type="ARBA" id="ARBA00022722"/>
    </source>
</evidence>
<dbReference type="Pfam" id="PF17917">
    <property type="entry name" value="RT_RNaseH"/>
    <property type="match status" value="1"/>
</dbReference>
<keyword evidence="9" id="KW-1185">Reference proteome</keyword>
<evidence type="ECO:0000259" key="7">
    <source>
        <dbReference type="Pfam" id="PF17917"/>
    </source>
</evidence>
<reference evidence="8 9" key="1">
    <citation type="journal article" date="2024" name="G3 (Bethesda)">
        <title>Genome assembly of Hibiscus sabdariffa L. provides insights into metabolisms of medicinal natural products.</title>
        <authorList>
            <person name="Kim T."/>
        </authorList>
    </citation>
    <scope>NUCLEOTIDE SEQUENCE [LARGE SCALE GENOMIC DNA]</scope>
    <source>
        <strain evidence="8">TK-2024</strain>
        <tissue evidence="8">Old leaves</tissue>
    </source>
</reference>
<gene>
    <name evidence="8" type="ORF">V6N12_050623</name>
</gene>
<evidence type="ECO:0000256" key="4">
    <source>
        <dbReference type="ARBA" id="ARBA00022759"/>
    </source>
</evidence>
<evidence type="ECO:0000313" key="9">
    <source>
        <dbReference type="Proteomes" id="UP001472677"/>
    </source>
</evidence>
<keyword evidence="1" id="KW-0808">Transferase</keyword>
<dbReference type="InterPro" id="IPR041373">
    <property type="entry name" value="RT_RNaseH"/>
</dbReference>
<protein>
    <recommendedName>
        <fullName evidence="7">Reverse transcriptase RNase H-like domain-containing protein</fullName>
    </recommendedName>
</protein>
<dbReference type="SUPFAM" id="SSF56672">
    <property type="entry name" value="DNA/RNA polymerases"/>
    <property type="match status" value="1"/>
</dbReference>
<evidence type="ECO:0000256" key="6">
    <source>
        <dbReference type="ARBA" id="ARBA00022918"/>
    </source>
</evidence>
<evidence type="ECO:0000313" key="8">
    <source>
        <dbReference type="EMBL" id="KAK8600774.1"/>
    </source>
</evidence>
<dbReference type="InterPro" id="IPR043502">
    <property type="entry name" value="DNA/RNA_pol_sf"/>
</dbReference>
<sequence length="154" mass="18002">MKGKNVIAYASRQLKPHDLIYPTHDLKLVAIVFALKIWRHYLFGEKCHMFTDHKSLKYLLSQKDLNLRQRRWMELLKDYDLVIDYHPGEANVVADALSRKPNPASFGINAHFRVTKERKLLSKLQVESSLVSRIKELQQTDPELQKIAKNLEAH</sequence>
<dbReference type="CDD" id="cd09274">
    <property type="entry name" value="RNase_HI_RT_Ty3"/>
    <property type="match status" value="1"/>
</dbReference>
<dbReference type="PANTHER" id="PTHR34072">
    <property type="entry name" value="ENZYMATIC POLYPROTEIN-RELATED"/>
    <property type="match status" value="1"/>
</dbReference>
<evidence type="ECO:0000256" key="1">
    <source>
        <dbReference type="ARBA" id="ARBA00022679"/>
    </source>
</evidence>
<evidence type="ECO:0000256" key="5">
    <source>
        <dbReference type="ARBA" id="ARBA00022801"/>
    </source>
</evidence>
<organism evidence="8 9">
    <name type="scientific">Hibiscus sabdariffa</name>
    <name type="common">roselle</name>
    <dbReference type="NCBI Taxonomy" id="183260"/>
    <lineage>
        <taxon>Eukaryota</taxon>
        <taxon>Viridiplantae</taxon>
        <taxon>Streptophyta</taxon>
        <taxon>Embryophyta</taxon>
        <taxon>Tracheophyta</taxon>
        <taxon>Spermatophyta</taxon>
        <taxon>Magnoliopsida</taxon>
        <taxon>eudicotyledons</taxon>
        <taxon>Gunneridae</taxon>
        <taxon>Pentapetalae</taxon>
        <taxon>rosids</taxon>
        <taxon>malvids</taxon>
        <taxon>Malvales</taxon>
        <taxon>Malvaceae</taxon>
        <taxon>Malvoideae</taxon>
        <taxon>Hibiscus</taxon>
    </lineage>
</organism>
<keyword evidence="3" id="KW-0540">Nuclease</keyword>
<dbReference type="PANTHER" id="PTHR34072:SF59">
    <property type="entry name" value="CCHC-TYPE INTEGRASE"/>
    <property type="match status" value="1"/>
</dbReference>
<keyword evidence="6" id="KW-0695">RNA-directed DNA polymerase</keyword>
<feature type="domain" description="Reverse transcriptase RNase H-like" evidence="7">
    <location>
        <begin position="4"/>
        <end position="79"/>
    </location>
</feature>
<dbReference type="EMBL" id="JBBPBM010000001">
    <property type="protein sequence ID" value="KAK8600774.1"/>
    <property type="molecule type" value="Genomic_DNA"/>
</dbReference>
<accession>A0ABR2GD07</accession>
<evidence type="ECO:0000256" key="2">
    <source>
        <dbReference type="ARBA" id="ARBA00022695"/>
    </source>
</evidence>
<keyword evidence="5" id="KW-0378">Hydrolase</keyword>
<dbReference type="Proteomes" id="UP001472677">
    <property type="component" value="Unassembled WGS sequence"/>
</dbReference>
<proteinExistence type="predicted"/>
<keyword evidence="4" id="KW-0255">Endonuclease</keyword>
<name>A0ABR2GD07_9ROSI</name>
<keyword evidence="2" id="KW-0548">Nucleotidyltransferase</keyword>
<comment type="caution">
    <text evidence="8">The sequence shown here is derived from an EMBL/GenBank/DDBJ whole genome shotgun (WGS) entry which is preliminary data.</text>
</comment>